<dbReference type="GO" id="GO:0004518">
    <property type="term" value="F:nuclease activity"/>
    <property type="evidence" value="ECO:0007669"/>
    <property type="project" value="InterPro"/>
</dbReference>
<name>A0A9P0QRI7_9ASCO</name>
<dbReference type="Gene3D" id="3.90.1140.10">
    <property type="entry name" value="Cyclic phosphodiesterase"/>
    <property type="match status" value="1"/>
</dbReference>
<dbReference type="Pfam" id="PF09749">
    <property type="entry name" value="HVSL"/>
    <property type="match status" value="1"/>
</dbReference>
<accession>A0A9P0QRI7</accession>
<dbReference type="OrthoDB" id="4018007at2759"/>
<evidence type="ECO:0000313" key="2">
    <source>
        <dbReference type="Proteomes" id="UP000837801"/>
    </source>
</evidence>
<sequence>MDILQNYSSDDEEEEEEEEAIGIEVDNVENNNYTALPQPEGSSILAKPFFDSSDIYSQNYSNNMQNLVASFIYIPWNPSLAAVNQLKKVSQKAIQQIKKNYPEESSQFNWHYVGAPIATNHGKFSVTNKHNLSNFHITLADNVRADKHVMELFIANLQNGISEMQIDKSLINSDNEEMIRREKLNKILGLSKNKDSKEGSSVISLTFRDKLEIFRNHKTGNMFVSGMLSAQGGQGNFFNNLTNIIDKNKELLNLGNQHAFRWHISFVVGENLGSKVGRTKGSPNPKSRNNKLIGELELEDTEILKELKVNVDKLVVNVAGSNRRDIEIKFPTK</sequence>
<dbReference type="EMBL" id="CAKXYY010000011">
    <property type="protein sequence ID" value="CAH2353643.1"/>
    <property type="molecule type" value="Genomic_DNA"/>
</dbReference>
<proteinExistence type="predicted"/>
<comment type="caution">
    <text evidence="1">The sequence shown here is derived from an EMBL/GenBank/DDBJ whole genome shotgun (WGS) entry which is preliminary data.</text>
</comment>
<gene>
    <name evidence="1" type="ORF">CLIB1423_11S04412</name>
</gene>
<evidence type="ECO:0008006" key="3">
    <source>
        <dbReference type="Google" id="ProtNLM"/>
    </source>
</evidence>
<dbReference type="InterPro" id="IPR027521">
    <property type="entry name" value="Usb1"/>
</dbReference>
<protein>
    <recommendedName>
        <fullName evidence="3">U6 snRNA phosphodiesterase</fullName>
    </recommendedName>
</protein>
<dbReference type="Proteomes" id="UP000837801">
    <property type="component" value="Unassembled WGS sequence"/>
</dbReference>
<organism evidence="1 2">
    <name type="scientific">[Candida] railenensis</name>
    <dbReference type="NCBI Taxonomy" id="45579"/>
    <lineage>
        <taxon>Eukaryota</taxon>
        <taxon>Fungi</taxon>
        <taxon>Dikarya</taxon>
        <taxon>Ascomycota</taxon>
        <taxon>Saccharomycotina</taxon>
        <taxon>Pichiomycetes</taxon>
        <taxon>Debaryomycetaceae</taxon>
        <taxon>Kurtzmaniella</taxon>
    </lineage>
</organism>
<dbReference type="AlphaFoldDB" id="A0A9P0QRI7"/>
<reference evidence="1" key="1">
    <citation type="submission" date="2022-03" db="EMBL/GenBank/DDBJ databases">
        <authorList>
            <person name="Legras J.-L."/>
            <person name="Devillers H."/>
            <person name="Grondin C."/>
        </authorList>
    </citation>
    <scope>NUCLEOTIDE SEQUENCE</scope>
    <source>
        <strain evidence="1">CLIB 1423</strain>
    </source>
</reference>
<dbReference type="GO" id="GO:0034477">
    <property type="term" value="P:U6 snRNA 3'-end processing"/>
    <property type="evidence" value="ECO:0007669"/>
    <property type="project" value="InterPro"/>
</dbReference>
<evidence type="ECO:0000313" key="1">
    <source>
        <dbReference type="EMBL" id="CAH2353643.1"/>
    </source>
</evidence>
<keyword evidence="2" id="KW-1185">Reference proteome</keyword>